<dbReference type="Proteomes" id="UP000320766">
    <property type="component" value="Unassembled WGS sequence"/>
</dbReference>
<protein>
    <submittedName>
        <fullName evidence="1">Uncharacterized protein</fullName>
    </submittedName>
</protein>
<organism evidence="1 2">
    <name type="scientific">Candidatus Methanolliviera hydrocarbonicum</name>
    <dbReference type="NCBI Taxonomy" id="2491085"/>
    <lineage>
        <taxon>Archaea</taxon>
        <taxon>Methanobacteriati</taxon>
        <taxon>Methanobacteriota</taxon>
        <taxon>Candidatus Methanoliparia</taxon>
        <taxon>Candidatus Methanoliparales</taxon>
        <taxon>Candidatus Methanollivieraceae</taxon>
        <taxon>Candidatus Methanolliviera</taxon>
    </lineage>
</organism>
<proteinExistence type="predicted"/>
<evidence type="ECO:0000313" key="1">
    <source>
        <dbReference type="EMBL" id="RZN67480.1"/>
    </source>
</evidence>
<accession>A0A520KV02</accession>
<dbReference type="EMBL" id="RXIL01000136">
    <property type="protein sequence ID" value="RZN67480.1"/>
    <property type="molecule type" value="Genomic_DNA"/>
</dbReference>
<sequence>MKVSCITTSATTSIAEAVGEIREEGDEVDLRKGSLQSSLPQNGHIIIHYSILITLYSMKSKNLINTFRRSTMDTKEIISWRRRR</sequence>
<name>A0A520KV02_9EURY</name>
<evidence type="ECO:0000313" key="2">
    <source>
        <dbReference type="Proteomes" id="UP000320766"/>
    </source>
</evidence>
<reference evidence="1 2" key="1">
    <citation type="journal article" date="2019" name="Nat. Microbiol.">
        <title>Wide diversity of methane and short-chain alkane metabolisms in uncultured archaea.</title>
        <authorList>
            <person name="Borrel G."/>
            <person name="Adam P.S."/>
            <person name="McKay L.J."/>
            <person name="Chen L.X."/>
            <person name="Sierra-Garcia I.N."/>
            <person name="Sieber C.M."/>
            <person name="Letourneur Q."/>
            <person name="Ghozlane A."/>
            <person name="Andersen G.L."/>
            <person name="Li W.J."/>
            <person name="Hallam S.J."/>
            <person name="Muyzer G."/>
            <person name="de Oliveira V.M."/>
            <person name="Inskeep W.P."/>
            <person name="Banfield J.F."/>
            <person name="Gribaldo S."/>
        </authorList>
    </citation>
    <scope>NUCLEOTIDE SEQUENCE [LARGE SCALE GENOMIC DNA]</scope>
    <source>
        <strain evidence="1">NM1b</strain>
    </source>
</reference>
<comment type="caution">
    <text evidence="1">The sequence shown here is derived from an EMBL/GenBank/DDBJ whole genome shotgun (WGS) entry which is preliminary data.</text>
</comment>
<gene>
    <name evidence="1" type="ORF">EF807_07595</name>
</gene>
<dbReference type="AlphaFoldDB" id="A0A520KV02"/>